<dbReference type="Proteomes" id="UP001278500">
    <property type="component" value="Unassembled WGS sequence"/>
</dbReference>
<dbReference type="GO" id="GO:0005815">
    <property type="term" value="C:microtubule organizing center"/>
    <property type="evidence" value="ECO:0007669"/>
    <property type="project" value="TreeGrafter"/>
</dbReference>
<dbReference type="GO" id="GO:1990810">
    <property type="term" value="P:microtubule anchoring at mitotic spindle pole body"/>
    <property type="evidence" value="ECO:0007669"/>
    <property type="project" value="TreeGrafter"/>
</dbReference>
<dbReference type="InterPro" id="IPR015943">
    <property type="entry name" value="WD40/YVTN_repeat-like_dom_sf"/>
</dbReference>
<organism evidence="2 3">
    <name type="scientific">Neurospora tetraspora</name>
    <dbReference type="NCBI Taxonomy" id="94610"/>
    <lineage>
        <taxon>Eukaryota</taxon>
        <taxon>Fungi</taxon>
        <taxon>Dikarya</taxon>
        <taxon>Ascomycota</taxon>
        <taxon>Pezizomycotina</taxon>
        <taxon>Sordariomycetes</taxon>
        <taxon>Sordariomycetidae</taxon>
        <taxon>Sordariales</taxon>
        <taxon>Sordariaceae</taxon>
        <taxon>Neurospora</taxon>
    </lineage>
</organism>
<dbReference type="Gene3D" id="2.130.10.10">
    <property type="entry name" value="YVTN repeat-like/Quinoprotein amine dehydrogenase"/>
    <property type="match status" value="2"/>
</dbReference>
<dbReference type="InterPro" id="IPR052778">
    <property type="entry name" value="Centrosome-WD_assoc"/>
</dbReference>
<reference evidence="2" key="1">
    <citation type="journal article" date="2023" name="Mol. Phylogenet. Evol.">
        <title>Genome-scale phylogeny and comparative genomics of the fungal order Sordariales.</title>
        <authorList>
            <person name="Hensen N."/>
            <person name="Bonometti L."/>
            <person name="Westerberg I."/>
            <person name="Brannstrom I.O."/>
            <person name="Guillou S."/>
            <person name="Cros-Aarteil S."/>
            <person name="Calhoun S."/>
            <person name="Haridas S."/>
            <person name="Kuo A."/>
            <person name="Mondo S."/>
            <person name="Pangilinan J."/>
            <person name="Riley R."/>
            <person name="LaButti K."/>
            <person name="Andreopoulos B."/>
            <person name="Lipzen A."/>
            <person name="Chen C."/>
            <person name="Yan M."/>
            <person name="Daum C."/>
            <person name="Ng V."/>
            <person name="Clum A."/>
            <person name="Steindorff A."/>
            <person name="Ohm R.A."/>
            <person name="Martin F."/>
            <person name="Silar P."/>
            <person name="Natvig D.O."/>
            <person name="Lalanne C."/>
            <person name="Gautier V."/>
            <person name="Ament-Velasquez S.L."/>
            <person name="Kruys A."/>
            <person name="Hutchinson M.I."/>
            <person name="Powell A.J."/>
            <person name="Barry K."/>
            <person name="Miller A.N."/>
            <person name="Grigoriev I.V."/>
            <person name="Debuchy R."/>
            <person name="Gladieux P."/>
            <person name="Hiltunen Thoren M."/>
            <person name="Johannesson H."/>
        </authorList>
    </citation>
    <scope>NUCLEOTIDE SEQUENCE</scope>
    <source>
        <strain evidence="2">CBS 560.94</strain>
    </source>
</reference>
<dbReference type="EMBL" id="JAUEPP010000006">
    <property type="protein sequence ID" value="KAK3340927.1"/>
    <property type="molecule type" value="Genomic_DNA"/>
</dbReference>
<keyword evidence="3" id="KW-1185">Reference proteome</keyword>
<dbReference type="RefSeq" id="XP_062679869.1">
    <property type="nucleotide sequence ID" value="XM_062822811.1"/>
</dbReference>
<reference evidence="2" key="2">
    <citation type="submission" date="2023-06" db="EMBL/GenBank/DDBJ databases">
        <authorList>
            <consortium name="Lawrence Berkeley National Laboratory"/>
            <person name="Haridas S."/>
            <person name="Hensen N."/>
            <person name="Bonometti L."/>
            <person name="Westerberg I."/>
            <person name="Brannstrom I.O."/>
            <person name="Guillou S."/>
            <person name="Cros-Aarteil S."/>
            <person name="Calhoun S."/>
            <person name="Kuo A."/>
            <person name="Mondo S."/>
            <person name="Pangilinan J."/>
            <person name="Riley R."/>
            <person name="Labutti K."/>
            <person name="Andreopoulos B."/>
            <person name="Lipzen A."/>
            <person name="Chen C."/>
            <person name="Yanf M."/>
            <person name="Daum C."/>
            <person name="Ng V."/>
            <person name="Clum A."/>
            <person name="Steindorff A."/>
            <person name="Ohm R."/>
            <person name="Martin F."/>
            <person name="Silar P."/>
            <person name="Natvig D."/>
            <person name="Lalanne C."/>
            <person name="Gautier V."/>
            <person name="Ament-Velasquez S.L."/>
            <person name="Kruys A."/>
            <person name="Hutchinson M.I."/>
            <person name="Powell A.J."/>
            <person name="Barry K."/>
            <person name="Miller A.N."/>
            <person name="Grigoriev I.V."/>
            <person name="Debuchy R."/>
            <person name="Gladieux P."/>
            <person name="Thoren M.H."/>
            <person name="Johannesson H."/>
        </authorList>
    </citation>
    <scope>NUCLEOTIDE SEQUENCE</scope>
    <source>
        <strain evidence="2">CBS 560.94</strain>
    </source>
</reference>
<dbReference type="SMART" id="SM00320">
    <property type="entry name" value="WD40"/>
    <property type="match status" value="2"/>
</dbReference>
<dbReference type="GO" id="GO:1990811">
    <property type="term" value="C:MWP complex"/>
    <property type="evidence" value="ECO:0007669"/>
    <property type="project" value="TreeGrafter"/>
</dbReference>
<proteinExistence type="predicted"/>
<dbReference type="PANTHER" id="PTHR16220">
    <property type="entry name" value="WD REPEAT PROTEIN 8-RELATED"/>
    <property type="match status" value="1"/>
</dbReference>
<dbReference type="SUPFAM" id="SSF75011">
    <property type="entry name" value="3-carboxy-cis,cis-mucoante lactonizing enzyme"/>
    <property type="match status" value="1"/>
</dbReference>
<dbReference type="GeneID" id="87859965"/>
<feature type="region of interest" description="Disordered" evidence="1">
    <location>
        <begin position="467"/>
        <end position="522"/>
    </location>
</feature>
<gene>
    <name evidence="2" type="ORF">B0H65DRAFT_276320</name>
</gene>
<dbReference type="SUPFAM" id="SSF82171">
    <property type="entry name" value="DPP6 N-terminal domain-like"/>
    <property type="match status" value="1"/>
</dbReference>
<dbReference type="AlphaFoldDB" id="A0AAE0JBM9"/>
<sequence length="522" mass="57632">MLFSKNVKSSAHCLPSPDGRYIATLFPTLINVRSVQSWEPIHVVRLPQDFIGPFLSFQWSPSSRLLLVASVDQIRVFSALDANYHAAIRNPVAPHLKPTYVDFGASDTEICVMASFGLKFAVFDLTSSKATEIGSPKFSSSTAVRRGFSFRPQSNHLALLTRTAGKDMISIHAFPSRELQRSWAPDTIDAQGLLWSPDGRWLVVWESPALGHKVVFYTPDGNLFKTWSGPVNPTHEEKDFALGAGVKTVQFSPDAHLLAIGDHSRSLSIVDMTSTMEVLRLRHPDNLVPKGTQQIWQERIGISHGPIMHTFIRASQAVSPPPRPHEAAEQLSGCATIAFDLSSNLIATRIEDFPSTVWIWDVQAAVLRAVLLFHGSVSTLSWHPHVRETLLIRCEGDHYNSVVFVWDPLSEGPQSVDFSQQLSGFKAVGKWHASWLGLDPSTPLSIFYSDTQNYVLASLADSDRDSLPWINPRNPQGGDGPSRAESPLELVPATADKADEADALQTGDDGDMVMEDTYGYKR</sequence>
<dbReference type="InterPro" id="IPR001680">
    <property type="entry name" value="WD40_rpt"/>
</dbReference>
<protein>
    <submittedName>
        <fullName evidence="2">WD40 repeat-like protein</fullName>
    </submittedName>
</protein>
<dbReference type="PANTHER" id="PTHR16220:SF0">
    <property type="entry name" value="WD REPEAT-CONTAINING PROTEIN WRAP73"/>
    <property type="match status" value="1"/>
</dbReference>
<comment type="caution">
    <text evidence="2">The sequence shown here is derived from an EMBL/GenBank/DDBJ whole genome shotgun (WGS) entry which is preliminary data.</text>
</comment>
<accession>A0AAE0JBM9</accession>
<evidence type="ECO:0000256" key="1">
    <source>
        <dbReference type="SAM" id="MobiDB-lite"/>
    </source>
</evidence>
<name>A0AAE0JBM9_9PEZI</name>
<evidence type="ECO:0000313" key="2">
    <source>
        <dbReference type="EMBL" id="KAK3340927.1"/>
    </source>
</evidence>
<evidence type="ECO:0000313" key="3">
    <source>
        <dbReference type="Proteomes" id="UP001278500"/>
    </source>
</evidence>